<dbReference type="AlphaFoldDB" id="A0A482VW11"/>
<feature type="domain" description="EGF-like" evidence="7">
    <location>
        <begin position="123"/>
        <end position="156"/>
    </location>
</feature>
<feature type="disulfide bond" evidence="5">
    <location>
        <begin position="74"/>
        <end position="83"/>
    </location>
</feature>
<keyword evidence="9" id="KW-1185">Reference proteome</keyword>
<dbReference type="Gene3D" id="2.10.25.10">
    <property type="entry name" value="Laminin"/>
    <property type="match status" value="9"/>
</dbReference>
<keyword evidence="2" id="KW-0732">Signal</keyword>
<dbReference type="STRING" id="1661398.A0A482VW11"/>
<feature type="disulfide bond" evidence="5">
    <location>
        <begin position="315"/>
        <end position="325"/>
    </location>
</feature>
<evidence type="ECO:0000256" key="2">
    <source>
        <dbReference type="ARBA" id="ARBA00022729"/>
    </source>
</evidence>
<feature type="domain" description="EGF-like" evidence="7">
    <location>
        <begin position="187"/>
        <end position="222"/>
    </location>
</feature>
<name>A0A482VW11_ASBVE</name>
<dbReference type="InterPro" id="IPR000742">
    <property type="entry name" value="EGF"/>
</dbReference>
<feature type="disulfide bond" evidence="5">
    <location>
        <begin position="212"/>
        <end position="221"/>
    </location>
</feature>
<comment type="caution">
    <text evidence="8">The sequence shown here is derived from an EMBL/GenBank/DDBJ whole genome shotgun (WGS) entry which is preliminary data.</text>
</comment>
<evidence type="ECO:0000313" key="8">
    <source>
        <dbReference type="EMBL" id="RZC36598.1"/>
    </source>
</evidence>
<keyword evidence="6" id="KW-1133">Transmembrane helix</keyword>
<feature type="disulfide bond" evidence="5">
    <location>
        <begin position="336"/>
        <end position="345"/>
    </location>
</feature>
<feature type="non-terminal residue" evidence="8">
    <location>
        <position position="1"/>
    </location>
</feature>
<evidence type="ECO:0000259" key="7">
    <source>
        <dbReference type="PROSITE" id="PS50026"/>
    </source>
</evidence>
<feature type="domain" description="EGF-like" evidence="7">
    <location>
        <begin position="86"/>
        <end position="122"/>
    </location>
</feature>
<feature type="disulfide bond" evidence="5">
    <location>
        <begin position="258"/>
        <end position="267"/>
    </location>
</feature>
<dbReference type="SMART" id="SM00181">
    <property type="entry name" value="EGF"/>
    <property type="match status" value="9"/>
</dbReference>
<keyword evidence="6" id="KW-0812">Transmembrane</keyword>
<dbReference type="Proteomes" id="UP000292052">
    <property type="component" value="Unassembled WGS sequence"/>
</dbReference>
<evidence type="ECO:0000256" key="6">
    <source>
        <dbReference type="SAM" id="Phobius"/>
    </source>
</evidence>
<keyword evidence="3" id="KW-0677">Repeat</keyword>
<dbReference type="PROSITE" id="PS50026">
    <property type="entry name" value="EGF_3"/>
    <property type="match status" value="7"/>
</dbReference>
<feature type="disulfide bond" evidence="5">
    <location>
        <begin position="90"/>
        <end position="100"/>
    </location>
</feature>
<feature type="domain" description="EGF-like" evidence="7">
    <location>
        <begin position="311"/>
        <end position="346"/>
    </location>
</feature>
<dbReference type="GO" id="GO:0007157">
    <property type="term" value="P:heterophilic cell-cell adhesion via plasma membrane cell adhesion molecules"/>
    <property type="evidence" value="ECO:0007669"/>
    <property type="project" value="TreeGrafter"/>
</dbReference>
<keyword evidence="1 5" id="KW-0245">EGF-like domain</keyword>
<keyword evidence="4 5" id="KW-1015">Disulfide bond</keyword>
<feature type="transmembrane region" description="Helical" evidence="6">
    <location>
        <begin position="365"/>
        <end position="390"/>
    </location>
</feature>
<dbReference type="PROSITE" id="PS01186">
    <property type="entry name" value="EGF_2"/>
    <property type="match status" value="1"/>
</dbReference>
<evidence type="ECO:0000256" key="5">
    <source>
        <dbReference type="PROSITE-ProRule" id="PRU00076"/>
    </source>
</evidence>
<feature type="domain" description="EGF-like" evidence="7">
    <location>
        <begin position="273"/>
        <end position="310"/>
    </location>
</feature>
<dbReference type="EMBL" id="QDEB01060466">
    <property type="protein sequence ID" value="RZC36598.1"/>
    <property type="molecule type" value="Genomic_DNA"/>
</dbReference>
<proteinExistence type="predicted"/>
<protein>
    <recommendedName>
        <fullName evidence="7">EGF-like domain-containing protein</fullName>
    </recommendedName>
</protein>
<gene>
    <name evidence="8" type="ORF">BDFB_006986</name>
</gene>
<feature type="disulfide bond" evidence="5">
    <location>
        <begin position="146"/>
        <end position="155"/>
    </location>
</feature>
<feature type="disulfide bond" evidence="5">
    <location>
        <begin position="191"/>
        <end position="201"/>
    </location>
</feature>
<evidence type="ECO:0000256" key="3">
    <source>
        <dbReference type="ARBA" id="ARBA00022737"/>
    </source>
</evidence>
<feature type="disulfide bond" evidence="5">
    <location>
        <begin position="300"/>
        <end position="309"/>
    </location>
</feature>
<dbReference type="SUPFAM" id="SSF57196">
    <property type="entry name" value="EGF/Laminin"/>
    <property type="match status" value="8"/>
</dbReference>
<dbReference type="InterPro" id="IPR013032">
    <property type="entry name" value="EGF-like_CS"/>
</dbReference>
<keyword evidence="6" id="KW-0472">Membrane</keyword>
<dbReference type="GO" id="GO:0005886">
    <property type="term" value="C:plasma membrane"/>
    <property type="evidence" value="ECO:0007669"/>
    <property type="project" value="TreeGrafter"/>
</dbReference>
<dbReference type="PANTHER" id="PTHR24049">
    <property type="entry name" value="CRUMBS FAMILY MEMBER"/>
    <property type="match status" value="1"/>
</dbReference>
<dbReference type="GO" id="GO:0032991">
    <property type="term" value="C:protein-containing complex"/>
    <property type="evidence" value="ECO:0007669"/>
    <property type="project" value="TreeGrafter"/>
</dbReference>
<organism evidence="8 9">
    <name type="scientific">Asbolus verrucosus</name>
    <name type="common">Desert ironclad beetle</name>
    <dbReference type="NCBI Taxonomy" id="1661398"/>
    <lineage>
        <taxon>Eukaryota</taxon>
        <taxon>Metazoa</taxon>
        <taxon>Ecdysozoa</taxon>
        <taxon>Arthropoda</taxon>
        <taxon>Hexapoda</taxon>
        <taxon>Insecta</taxon>
        <taxon>Pterygota</taxon>
        <taxon>Neoptera</taxon>
        <taxon>Endopterygota</taxon>
        <taxon>Coleoptera</taxon>
        <taxon>Polyphaga</taxon>
        <taxon>Cucujiformia</taxon>
        <taxon>Tenebrionidae</taxon>
        <taxon>Pimeliinae</taxon>
        <taxon>Asbolus</taxon>
    </lineage>
</organism>
<feature type="domain" description="EGF-like" evidence="7">
    <location>
        <begin position="231"/>
        <end position="268"/>
    </location>
</feature>
<feature type="disulfide bond" evidence="5">
    <location>
        <begin position="277"/>
        <end position="287"/>
    </location>
</feature>
<dbReference type="PROSITE" id="PS00022">
    <property type="entry name" value="EGF_1"/>
    <property type="match status" value="6"/>
</dbReference>
<evidence type="ECO:0000313" key="9">
    <source>
        <dbReference type="Proteomes" id="UP000292052"/>
    </source>
</evidence>
<feature type="disulfide bond" evidence="5">
    <location>
        <begin position="281"/>
        <end position="298"/>
    </location>
</feature>
<dbReference type="GO" id="GO:0045197">
    <property type="term" value="P:establishment or maintenance of epithelial cell apical/basal polarity"/>
    <property type="evidence" value="ECO:0007669"/>
    <property type="project" value="TreeGrafter"/>
</dbReference>
<evidence type="ECO:0000256" key="4">
    <source>
        <dbReference type="ARBA" id="ARBA00023157"/>
    </source>
</evidence>
<accession>A0A482VW11</accession>
<feature type="disulfide bond" evidence="5">
    <location>
        <begin position="112"/>
        <end position="121"/>
    </location>
</feature>
<feature type="domain" description="EGF-like" evidence="7">
    <location>
        <begin position="40"/>
        <end position="84"/>
    </location>
</feature>
<sequence length="467" mass="50232">AISSRSPSCPLNCNAGTCKIVQDRGPICICPAQYTGSRCEHYRCSQHCKNKGMCYVDLAAPHPTDSQPPLRCSCSPQWTGERCETPVNLCEGRCFNGGTCFVPKPGLPVCNCRAGFAGPRCQNCAGLACENGGVCAKEGPKETCKCPRGYRGRSCETSVCGKNGAPVVTPGGIRCSCSPGYAGDNCEQVSCYQLCQNGGVCRTGGKQPECECPRFYGGRRCEVDLCAGPEPPEECADKCTCRNNGTCVVVSRKPVCKCTDTYGGLNCEVYVGNANPCTDYCRNGGVCQMVHLHSTPTCVCTDTWTGRYCEQMAACANYCQNGGTCAVSDGIPYCQCPQGYEGIKCHQAMASPDEAVMQKDSGRGILVPVILAIVVIVAVLVAFVVFDCFYRKRQSFSHERLQENDFNNPMYQDRDAEPFTLDADKSGNFANPVYESVYNGTGTGKEEKAVLLQHTADETPPPAPEEI</sequence>
<feature type="disulfide bond" evidence="5">
    <location>
        <begin position="44"/>
        <end position="54"/>
    </location>
</feature>
<feature type="non-terminal residue" evidence="8">
    <location>
        <position position="467"/>
    </location>
</feature>
<dbReference type="InterPro" id="IPR051022">
    <property type="entry name" value="Notch_Cell-Fate_Det"/>
</dbReference>
<evidence type="ECO:0000256" key="1">
    <source>
        <dbReference type="ARBA" id="ARBA00022536"/>
    </source>
</evidence>
<comment type="caution">
    <text evidence="5">Lacks conserved residue(s) required for the propagation of feature annotation.</text>
</comment>
<dbReference type="PANTHER" id="PTHR24049:SF22">
    <property type="entry name" value="DROSOPHILA CRUMBS HOMOLOG"/>
    <property type="match status" value="1"/>
</dbReference>
<reference evidence="8 9" key="1">
    <citation type="submission" date="2017-03" db="EMBL/GenBank/DDBJ databases">
        <title>Genome of the blue death feigning beetle - Asbolus verrucosus.</title>
        <authorList>
            <person name="Rider S.D."/>
        </authorList>
    </citation>
    <scope>NUCLEOTIDE SEQUENCE [LARGE SCALE GENOMIC DNA]</scope>
    <source>
        <strain evidence="8">Butters</strain>
        <tissue evidence="8">Head and leg muscle</tissue>
    </source>
</reference>
<dbReference type="Pfam" id="PF12661">
    <property type="entry name" value="hEGF"/>
    <property type="match status" value="2"/>
</dbReference>
<dbReference type="OrthoDB" id="9990982at2759"/>